<protein>
    <recommendedName>
        <fullName evidence="1">OLD protein-like TOPRIM domain-containing protein</fullName>
    </recommendedName>
</protein>
<dbReference type="Proteomes" id="UP000027644">
    <property type="component" value="Unassembled WGS sequence"/>
</dbReference>
<accession>A0A074VHY6</accession>
<evidence type="ECO:0000313" key="3">
    <source>
        <dbReference type="Proteomes" id="UP000027644"/>
    </source>
</evidence>
<organism evidence="2 3">
    <name type="scientific">Snodgrassella alvi SCGC AB-598-J21</name>
    <dbReference type="NCBI Taxonomy" id="1385367"/>
    <lineage>
        <taxon>Bacteria</taxon>
        <taxon>Pseudomonadati</taxon>
        <taxon>Pseudomonadota</taxon>
        <taxon>Betaproteobacteria</taxon>
        <taxon>Neisseriales</taxon>
        <taxon>Neisseriaceae</taxon>
        <taxon>Snodgrassella</taxon>
    </lineage>
</organism>
<dbReference type="AlphaFoldDB" id="A0A074VHY6"/>
<dbReference type="EMBL" id="AVQL01000174">
    <property type="protein sequence ID" value="KEQ02015.1"/>
    <property type="molecule type" value="Genomic_DNA"/>
</dbReference>
<feature type="non-terminal residue" evidence="2">
    <location>
        <position position="165"/>
    </location>
</feature>
<comment type="caution">
    <text evidence="2">The sequence shown here is derived from an EMBL/GenBank/DDBJ whole genome shotgun (WGS) entry which is preliminary data.</text>
</comment>
<evidence type="ECO:0000259" key="1">
    <source>
        <dbReference type="Pfam" id="PF20469"/>
    </source>
</evidence>
<dbReference type="PANTHER" id="PTHR43581">
    <property type="entry name" value="ATP/GTP PHOSPHATASE"/>
    <property type="match status" value="1"/>
</dbReference>
<dbReference type="Pfam" id="PF20469">
    <property type="entry name" value="OLD-like_TOPRIM"/>
    <property type="match status" value="1"/>
</dbReference>
<dbReference type="InterPro" id="IPR034139">
    <property type="entry name" value="TOPRIM_OLD"/>
</dbReference>
<name>A0A074VHY6_9NEIS</name>
<feature type="domain" description="OLD protein-like TOPRIM" evidence="1">
    <location>
        <begin position="123"/>
        <end position="163"/>
    </location>
</feature>
<gene>
    <name evidence="2" type="ORF">SASC598J21_002070</name>
</gene>
<reference evidence="2 3" key="1">
    <citation type="journal article" date="2014" name="PLoS Genet.">
        <title>Hidden diversity in honey bee gut symbionts detected by single-cell genomics.</title>
        <authorList>
            <person name="Engel P."/>
            <person name="Stepanauskas R."/>
            <person name="Moran N."/>
        </authorList>
    </citation>
    <scope>NUCLEOTIDE SEQUENCE [LARGE SCALE GENOMIC DNA]</scope>
    <source>
        <strain evidence="2 3">SCGC AB-598-J21</strain>
    </source>
</reference>
<evidence type="ECO:0000313" key="2">
    <source>
        <dbReference type="EMBL" id="KEQ02015.1"/>
    </source>
</evidence>
<dbReference type="InterPro" id="IPR051396">
    <property type="entry name" value="Bact_Antivir_Def_Nuclease"/>
</dbReference>
<proteinExistence type="predicted"/>
<dbReference type="PANTHER" id="PTHR43581:SF2">
    <property type="entry name" value="EXCINUCLEASE ATPASE SUBUNIT"/>
    <property type="match status" value="1"/>
</dbReference>
<sequence length="165" mass="19216">MHPQMQEFFIKRIDLAVNKAIREINPDADAADYMSLKCQIIITTHSSHIVNSKIHSSSSFDNINYLTLKNKCSKVIPLYDALFIQDFSKKSSQETGQQINHKLDQKDLLFLKKHIKYKVSELFFSDAIIVVEGTTEEILLNYYLEKEKKLRNYYISIFRIDGAYA</sequence>